<feature type="binding site" evidence="5">
    <location>
        <position position="90"/>
    </location>
    <ligand>
        <name>5-phospho-alpha-D-ribose 1-diphosphate</name>
        <dbReference type="ChEBI" id="CHEBI:58017"/>
    </ligand>
</feature>
<evidence type="ECO:0000256" key="3">
    <source>
        <dbReference type="ARBA" id="ARBA00022822"/>
    </source>
</evidence>
<dbReference type="InterPro" id="IPR005940">
    <property type="entry name" value="Anthranilate_Pribosyl_Tfrase"/>
</dbReference>
<evidence type="ECO:0000259" key="6">
    <source>
        <dbReference type="Pfam" id="PF00591"/>
    </source>
</evidence>
<keyword evidence="5" id="KW-0479">Metal-binding</keyword>
<evidence type="ECO:0000256" key="5">
    <source>
        <dbReference type="HAMAP-Rule" id="MF_00211"/>
    </source>
</evidence>
<dbReference type="SUPFAM" id="SSF52418">
    <property type="entry name" value="Nucleoside phosphorylase/phosphoribosyltransferase catalytic domain"/>
    <property type="match status" value="1"/>
</dbReference>
<dbReference type="AlphaFoldDB" id="A0A9X1NNR7"/>
<comment type="caution">
    <text evidence="8">The sequence shown here is derived from an EMBL/GenBank/DDBJ whole genome shotgun (WGS) entry which is preliminary data.</text>
</comment>
<evidence type="ECO:0000256" key="1">
    <source>
        <dbReference type="ARBA" id="ARBA00022676"/>
    </source>
</evidence>
<keyword evidence="5" id="KW-0028">Amino-acid biosynthesis</keyword>
<evidence type="ECO:0000259" key="7">
    <source>
        <dbReference type="Pfam" id="PF02885"/>
    </source>
</evidence>
<feature type="domain" description="Glycosyl transferase family 3 N-terminal" evidence="7">
    <location>
        <begin position="7"/>
        <end position="62"/>
    </location>
</feature>
<dbReference type="PANTHER" id="PTHR43285">
    <property type="entry name" value="ANTHRANILATE PHOSPHORIBOSYLTRANSFERASE"/>
    <property type="match status" value="1"/>
</dbReference>
<dbReference type="HAMAP" id="MF_00211">
    <property type="entry name" value="TrpD"/>
    <property type="match status" value="1"/>
</dbReference>
<keyword evidence="1 5" id="KW-0328">Glycosyltransferase</keyword>
<feature type="binding site" evidence="5">
    <location>
        <begin position="110"/>
        <end position="118"/>
    </location>
    <ligand>
        <name>5-phospho-alpha-D-ribose 1-diphosphate</name>
        <dbReference type="ChEBI" id="CHEBI:58017"/>
    </ligand>
</feature>
<dbReference type="GO" id="GO:0004048">
    <property type="term" value="F:anthranilate phosphoribosyltransferase activity"/>
    <property type="evidence" value="ECO:0007669"/>
    <property type="project" value="UniProtKB-UniRule"/>
</dbReference>
<dbReference type="Gene3D" id="3.40.1030.10">
    <property type="entry name" value="Nucleoside phosphorylase/phosphoribosyltransferase catalytic domain"/>
    <property type="match status" value="1"/>
</dbReference>
<feature type="binding site" evidence="5">
    <location>
        <position position="227"/>
    </location>
    <ligand>
        <name>Mg(2+)</name>
        <dbReference type="ChEBI" id="CHEBI:18420"/>
        <label>2</label>
    </ligand>
</feature>
<comment type="caution">
    <text evidence="5">Lacks conserved residue(s) required for the propagation of feature annotation.</text>
</comment>
<accession>A0A9X1NNR7</accession>
<evidence type="ECO:0000313" key="9">
    <source>
        <dbReference type="Proteomes" id="UP001138997"/>
    </source>
</evidence>
<keyword evidence="3 5" id="KW-0822">Tryptophan biosynthesis</keyword>
<protein>
    <recommendedName>
        <fullName evidence="5">Anthranilate phosphoribosyltransferase</fullName>
        <ecNumber evidence="5">2.4.2.18</ecNumber>
    </recommendedName>
</protein>
<dbReference type="Pfam" id="PF02885">
    <property type="entry name" value="Glycos_trans_3N"/>
    <property type="match status" value="1"/>
</dbReference>
<feature type="binding site" evidence="5">
    <location>
        <position position="168"/>
    </location>
    <ligand>
        <name>anthranilate</name>
        <dbReference type="ChEBI" id="CHEBI:16567"/>
        <label>2</label>
    </ligand>
</feature>
<feature type="binding site" evidence="5">
    <location>
        <begin position="85"/>
        <end position="86"/>
    </location>
    <ligand>
        <name>5-phospho-alpha-D-ribose 1-diphosphate</name>
        <dbReference type="ChEBI" id="CHEBI:58017"/>
    </ligand>
</feature>
<evidence type="ECO:0000256" key="2">
    <source>
        <dbReference type="ARBA" id="ARBA00022679"/>
    </source>
</evidence>
<keyword evidence="5" id="KW-0460">Magnesium</keyword>
<feature type="domain" description="Glycosyl transferase family 3" evidence="6">
    <location>
        <begin position="77"/>
        <end position="330"/>
    </location>
</feature>
<feature type="binding site" evidence="5">
    <location>
        <position position="82"/>
    </location>
    <ligand>
        <name>5-phospho-alpha-D-ribose 1-diphosphate</name>
        <dbReference type="ChEBI" id="CHEBI:58017"/>
    </ligand>
</feature>
<gene>
    <name evidence="5 8" type="primary">trpD</name>
    <name evidence="8" type="ORF">LR394_40245</name>
</gene>
<dbReference type="InterPro" id="IPR036320">
    <property type="entry name" value="Glycosyl_Trfase_fam3_N_dom_sf"/>
</dbReference>
<feature type="binding site" evidence="5">
    <location>
        <position position="94"/>
    </location>
    <ligand>
        <name>Mg(2+)</name>
        <dbReference type="ChEBI" id="CHEBI:18420"/>
        <label>1</label>
    </ligand>
</feature>
<keyword evidence="2 5" id="KW-0808">Transferase</keyword>
<organism evidence="8 9">
    <name type="scientific">Kineosporia babensis</name>
    <dbReference type="NCBI Taxonomy" id="499548"/>
    <lineage>
        <taxon>Bacteria</taxon>
        <taxon>Bacillati</taxon>
        <taxon>Actinomycetota</taxon>
        <taxon>Actinomycetes</taxon>
        <taxon>Kineosporiales</taxon>
        <taxon>Kineosporiaceae</taxon>
        <taxon>Kineosporia</taxon>
    </lineage>
</organism>
<dbReference type="EMBL" id="JAJOMB010000044">
    <property type="protein sequence ID" value="MCD5317144.1"/>
    <property type="molecule type" value="Genomic_DNA"/>
</dbReference>
<keyword evidence="9" id="KW-1185">Reference proteome</keyword>
<evidence type="ECO:0000313" key="8">
    <source>
        <dbReference type="EMBL" id="MCD5317144.1"/>
    </source>
</evidence>
<name>A0A9X1NNR7_9ACTN</name>
<dbReference type="InterPro" id="IPR035902">
    <property type="entry name" value="Nuc_phospho_transferase"/>
</dbReference>
<comment type="catalytic activity">
    <reaction evidence="5">
        <text>N-(5-phospho-beta-D-ribosyl)anthranilate + diphosphate = 5-phospho-alpha-D-ribose 1-diphosphate + anthranilate</text>
        <dbReference type="Rhea" id="RHEA:11768"/>
        <dbReference type="ChEBI" id="CHEBI:16567"/>
        <dbReference type="ChEBI" id="CHEBI:18277"/>
        <dbReference type="ChEBI" id="CHEBI:33019"/>
        <dbReference type="ChEBI" id="CHEBI:58017"/>
        <dbReference type="EC" id="2.4.2.18"/>
    </reaction>
</comment>
<sequence>MVKAFSQTLQSLIQGHSLDGETAAHMIETVIRGELDEAQTAAFLVALEAKGVQPGELVQFAATQLTYTERVHVTGVTFDVVGTGGDGYHTVNISTMAALAVAGTGRTVVKHGNRAASSKCGTADVLEELGVNIELDAAGVEQVVAQAGMGFCFAGRFHHSMAAVLPVRRSLGVRTVFNYMGPLLNPARPTNAAVGVAKRDIGATVSDALEKCGTTALVLHGHEGLDELSICGPTSVWTAEGGVAHEHVVVPEDMGVPRVALTALRGGDRVFNAEVVRSVVRDGREGPVMDAVVVNAAAALATERKPGSDPVEALRGAIPEIQESIMGGAAWKSLRAMVEASQAARSRMF</sequence>
<dbReference type="InterPro" id="IPR017459">
    <property type="entry name" value="Glycosyl_Trfase_fam3_N_dom"/>
</dbReference>
<dbReference type="InterPro" id="IPR000312">
    <property type="entry name" value="Glycosyl_Trfase_fam3"/>
</dbReference>
<feature type="binding site" evidence="5">
    <location>
        <position position="122"/>
    </location>
    <ligand>
        <name>5-phospho-alpha-D-ribose 1-diphosphate</name>
        <dbReference type="ChEBI" id="CHEBI:58017"/>
    </ligand>
</feature>
<reference evidence="8" key="1">
    <citation type="submission" date="2021-11" db="EMBL/GenBank/DDBJ databases">
        <title>Streptomyces corallinus and Kineosporia corallina sp. nov., two new coral-derived marine actinobacteria.</title>
        <authorList>
            <person name="Buangrab K."/>
            <person name="Sutthacheep M."/>
            <person name="Yeemin T."/>
            <person name="Harunari E."/>
            <person name="Igarashi Y."/>
            <person name="Sripreechasak P."/>
            <person name="Kanchanasin P."/>
            <person name="Tanasupawat S."/>
            <person name="Phongsopitanun W."/>
        </authorList>
    </citation>
    <scope>NUCLEOTIDE SEQUENCE</scope>
    <source>
        <strain evidence="8">JCM 31032</strain>
    </source>
</reference>
<feature type="binding site" evidence="5">
    <location>
        <position position="226"/>
    </location>
    <ligand>
        <name>Mg(2+)</name>
        <dbReference type="ChEBI" id="CHEBI:18420"/>
        <label>2</label>
    </ligand>
</feature>
<dbReference type="RefSeq" id="WP_231449996.1">
    <property type="nucleotide sequence ID" value="NZ_JAJOMB010000044.1"/>
</dbReference>
<dbReference type="Gene3D" id="1.20.970.10">
    <property type="entry name" value="Transferase, Pyrimidine Nucleoside Phosphorylase, Chain C"/>
    <property type="match status" value="1"/>
</dbReference>
<feature type="binding site" evidence="5">
    <location>
        <position position="227"/>
    </location>
    <ligand>
        <name>Mg(2+)</name>
        <dbReference type="ChEBI" id="CHEBI:18420"/>
        <label>1</label>
    </ligand>
</feature>
<comment type="similarity">
    <text evidence="5">Belongs to the anthranilate phosphoribosyltransferase family.</text>
</comment>
<feature type="binding site" evidence="5">
    <location>
        <position position="113"/>
    </location>
    <ligand>
        <name>anthranilate</name>
        <dbReference type="ChEBI" id="CHEBI:16567"/>
        <label>1</label>
    </ligand>
</feature>
<proteinExistence type="inferred from homology"/>
<dbReference type="GO" id="GO:0000287">
    <property type="term" value="F:magnesium ion binding"/>
    <property type="evidence" value="ECO:0007669"/>
    <property type="project" value="UniProtKB-UniRule"/>
</dbReference>
<dbReference type="GO" id="GO:0000162">
    <property type="term" value="P:L-tryptophan biosynthetic process"/>
    <property type="evidence" value="ECO:0007669"/>
    <property type="project" value="UniProtKB-UniRule"/>
</dbReference>
<evidence type="ECO:0000256" key="4">
    <source>
        <dbReference type="ARBA" id="ARBA00023141"/>
    </source>
</evidence>
<dbReference type="Pfam" id="PF00591">
    <property type="entry name" value="Glycos_transf_3"/>
    <property type="match status" value="1"/>
</dbReference>
<comment type="cofactor">
    <cofactor evidence="5">
        <name>Mg(2+)</name>
        <dbReference type="ChEBI" id="CHEBI:18420"/>
    </cofactor>
    <text evidence="5">Binds 2 magnesium ions per monomer.</text>
</comment>
<keyword evidence="4 5" id="KW-0057">Aromatic amino acid biosynthesis</keyword>
<dbReference type="GO" id="GO:0005829">
    <property type="term" value="C:cytosol"/>
    <property type="evidence" value="ECO:0007669"/>
    <property type="project" value="TreeGrafter"/>
</dbReference>
<comment type="pathway">
    <text evidence="5">Amino-acid biosynthesis; L-tryptophan biosynthesis; L-tryptophan from chorismate: step 2/5.</text>
</comment>
<dbReference type="PANTHER" id="PTHR43285:SF2">
    <property type="entry name" value="ANTHRANILATE PHOSPHORIBOSYLTRANSFERASE"/>
    <property type="match status" value="1"/>
</dbReference>
<comment type="function">
    <text evidence="5">Catalyzes the transfer of the phosphoribosyl group of 5-phosphorylribose-1-pyrophosphate (PRPP) to anthranilate to yield N-(5'-phosphoribosyl)-anthranilate (PRA).</text>
</comment>
<feature type="binding site" evidence="5">
    <location>
        <begin position="92"/>
        <end position="95"/>
    </location>
    <ligand>
        <name>5-phospho-alpha-D-ribose 1-diphosphate</name>
        <dbReference type="ChEBI" id="CHEBI:58017"/>
    </ligand>
</feature>
<dbReference type="NCBIfam" id="TIGR01245">
    <property type="entry name" value="trpD"/>
    <property type="match status" value="1"/>
</dbReference>
<comment type="subunit">
    <text evidence="5">Homodimer.</text>
</comment>
<dbReference type="EC" id="2.4.2.18" evidence="5"/>
<dbReference type="Proteomes" id="UP001138997">
    <property type="component" value="Unassembled WGS sequence"/>
</dbReference>
<dbReference type="SUPFAM" id="SSF47648">
    <property type="entry name" value="Nucleoside phosphorylase/phosphoribosyltransferase N-terminal domain"/>
    <property type="match status" value="1"/>
</dbReference>
<feature type="binding site" evidence="5">
    <location>
        <position position="82"/>
    </location>
    <ligand>
        <name>anthranilate</name>
        <dbReference type="ChEBI" id="CHEBI:16567"/>
        <label>1</label>
    </ligand>
</feature>